<feature type="transmembrane region" description="Helical" evidence="7">
    <location>
        <begin position="20"/>
        <end position="45"/>
    </location>
</feature>
<dbReference type="NCBIfam" id="TIGR00797">
    <property type="entry name" value="matE"/>
    <property type="match status" value="1"/>
</dbReference>
<sequence>MKSKRQFGKDFTSGSIPRHLVQFALPILIGNLLATGYSVINIIWIGRLLGTEAVAAAAVSLPIFLAMVALSSGATLATSILVSRAYGAGDHKKIQQVVNNSWSVALIAIVLVTASGLLFADTLLRLLSTPAEIMGIASGYLKLTMLSFAFMYMSYLIASVLRGIGDTTIPLMFIVLSTVVNAVLDPLLIIGFGPIPSLGLNGAAGASILATGISVVLGFLYVRYKYREGPINPTRLLFERAIIMDIMRIGLPSFVQQMLVSLGYAVITIFVNGFGAAATAAFGVAGRIDSIVAMPAIAVMMAASTLTAQNLGAGKADRLKHILGWGILINIPVIAAISLLCVTFPEAILQVFVKDEDVVSKGVEYLRLVGFGYLFFIVFYVSNGIINGAGKTISTMIISLISLCLVRIPLAAWLSNTELGIRGVWLAIVLSFAVTTAASLLYYFSGKWLKGVTAVHDKQGEEHPLSTTSD</sequence>
<keyword evidence="9" id="KW-1185">Reference proteome</keyword>
<feature type="transmembrane region" description="Helical" evidence="7">
    <location>
        <begin position="102"/>
        <end position="120"/>
    </location>
</feature>
<dbReference type="PANTHER" id="PTHR43549">
    <property type="entry name" value="MULTIDRUG RESISTANCE PROTEIN YPNP-RELATED"/>
    <property type="match status" value="1"/>
</dbReference>
<keyword evidence="3" id="KW-1003">Cell membrane</keyword>
<dbReference type="CDD" id="cd13138">
    <property type="entry name" value="MATE_yoeA_like"/>
    <property type="match status" value="1"/>
</dbReference>
<keyword evidence="6 7" id="KW-0472">Membrane</keyword>
<evidence type="ECO:0000256" key="4">
    <source>
        <dbReference type="ARBA" id="ARBA00022692"/>
    </source>
</evidence>
<evidence type="ECO:0000256" key="6">
    <source>
        <dbReference type="ARBA" id="ARBA00023136"/>
    </source>
</evidence>
<comment type="caution">
    <text evidence="8">The sequence shown here is derived from an EMBL/GenBank/DDBJ whole genome shotgun (WGS) entry which is preliminary data.</text>
</comment>
<evidence type="ECO:0000256" key="7">
    <source>
        <dbReference type="SAM" id="Phobius"/>
    </source>
</evidence>
<keyword evidence="2" id="KW-0813">Transport</keyword>
<dbReference type="EMBL" id="JBHLWN010000122">
    <property type="protein sequence ID" value="MFC0216544.1"/>
    <property type="molecule type" value="Genomic_DNA"/>
</dbReference>
<dbReference type="Proteomes" id="UP001589776">
    <property type="component" value="Unassembled WGS sequence"/>
</dbReference>
<accession>A0ABV6DV92</accession>
<feature type="transmembrane region" description="Helical" evidence="7">
    <location>
        <begin position="424"/>
        <end position="444"/>
    </location>
</feature>
<evidence type="ECO:0000256" key="3">
    <source>
        <dbReference type="ARBA" id="ARBA00022475"/>
    </source>
</evidence>
<dbReference type="RefSeq" id="WP_377474833.1">
    <property type="nucleotide sequence ID" value="NZ_JBHLWN010000122.1"/>
</dbReference>
<dbReference type="InterPro" id="IPR002528">
    <property type="entry name" value="MATE_fam"/>
</dbReference>
<organism evidence="8 9">
    <name type="scientific">Paenibacillus chartarius</name>
    <dbReference type="NCBI Taxonomy" id="747481"/>
    <lineage>
        <taxon>Bacteria</taxon>
        <taxon>Bacillati</taxon>
        <taxon>Bacillota</taxon>
        <taxon>Bacilli</taxon>
        <taxon>Bacillales</taxon>
        <taxon>Paenibacillaceae</taxon>
        <taxon>Paenibacillus</taxon>
    </lineage>
</organism>
<evidence type="ECO:0000313" key="8">
    <source>
        <dbReference type="EMBL" id="MFC0216544.1"/>
    </source>
</evidence>
<dbReference type="Pfam" id="PF01554">
    <property type="entry name" value="MatE"/>
    <property type="match status" value="2"/>
</dbReference>
<feature type="transmembrane region" description="Helical" evidence="7">
    <location>
        <begin position="291"/>
        <end position="311"/>
    </location>
</feature>
<name>A0ABV6DV92_9BACL</name>
<feature type="transmembrane region" description="Helical" evidence="7">
    <location>
        <begin position="323"/>
        <end position="345"/>
    </location>
</feature>
<feature type="transmembrane region" description="Helical" evidence="7">
    <location>
        <begin position="198"/>
        <end position="222"/>
    </location>
</feature>
<evidence type="ECO:0000256" key="1">
    <source>
        <dbReference type="ARBA" id="ARBA00004651"/>
    </source>
</evidence>
<gene>
    <name evidence="8" type="ORF">ACFFK0_29535</name>
</gene>
<protein>
    <submittedName>
        <fullName evidence="8">MATE family efflux transporter</fullName>
    </submittedName>
</protein>
<dbReference type="PANTHER" id="PTHR43549:SF3">
    <property type="entry name" value="MULTIDRUG RESISTANCE PROTEIN YPNP-RELATED"/>
    <property type="match status" value="1"/>
</dbReference>
<feature type="transmembrane region" description="Helical" evidence="7">
    <location>
        <begin position="365"/>
        <end position="386"/>
    </location>
</feature>
<feature type="transmembrane region" description="Helical" evidence="7">
    <location>
        <begin position="262"/>
        <end position="285"/>
    </location>
</feature>
<reference evidence="8 9" key="1">
    <citation type="submission" date="2024-09" db="EMBL/GenBank/DDBJ databases">
        <authorList>
            <person name="Sun Q."/>
            <person name="Mori K."/>
        </authorList>
    </citation>
    <scope>NUCLEOTIDE SEQUENCE [LARGE SCALE GENOMIC DNA]</scope>
    <source>
        <strain evidence="8 9">CCM 7759</strain>
    </source>
</reference>
<dbReference type="InterPro" id="IPR052031">
    <property type="entry name" value="Membrane_Transporter-Flippase"/>
</dbReference>
<evidence type="ECO:0000313" key="9">
    <source>
        <dbReference type="Proteomes" id="UP001589776"/>
    </source>
</evidence>
<proteinExistence type="predicted"/>
<keyword evidence="4 7" id="KW-0812">Transmembrane</keyword>
<feature type="transmembrane region" description="Helical" evidence="7">
    <location>
        <begin position="393"/>
        <end position="412"/>
    </location>
</feature>
<feature type="transmembrane region" description="Helical" evidence="7">
    <location>
        <begin position="140"/>
        <end position="161"/>
    </location>
</feature>
<keyword evidence="5 7" id="KW-1133">Transmembrane helix</keyword>
<comment type="subcellular location">
    <subcellularLocation>
        <location evidence="1">Cell membrane</location>
        <topology evidence="1">Multi-pass membrane protein</topology>
    </subcellularLocation>
</comment>
<evidence type="ECO:0000256" key="5">
    <source>
        <dbReference type="ARBA" id="ARBA00022989"/>
    </source>
</evidence>
<feature type="transmembrane region" description="Helical" evidence="7">
    <location>
        <begin position="173"/>
        <end position="192"/>
    </location>
</feature>
<evidence type="ECO:0000256" key="2">
    <source>
        <dbReference type="ARBA" id="ARBA00022448"/>
    </source>
</evidence>
<feature type="transmembrane region" description="Helical" evidence="7">
    <location>
        <begin position="57"/>
        <end position="82"/>
    </location>
</feature>
<dbReference type="InterPro" id="IPR048279">
    <property type="entry name" value="MdtK-like"/>
</dbReference>
<dbReference type="PIRSF" id="PIRSF006603">
    <property type="entry name" value="DinF"/>
    <property type="match status" value="1"/>
</dbReference>